<dbReference type="Proteomes" id="UP001286313">
    <property type="component" value="Unassembled WGS sequence"/>
</dbReference>
<sequence length="139" mass="16304">MSVLTNFPFEQVNVEVWAIEHTRNITGESSWSNSFTNTSTAQTDGSSNAASFEDPNLIDFMEKRGYYLFDIFCYFIPDYIFVKRNSDLFRRLAVPQKLWKRRGLCLHKTPWTGGKTFNASKYRDSRHWPRLEFSPDGKE</sequence>
<name>A0AAE1KHQ4_PETCI</name>
<evidence type="ECO:0000313" key="1">
    <source>
        <dbReference type="EMBL" id="KAK3872963.1"/>
    </source>
</evidence>
<comment type="caution">
    <text evidence="1">The sequence shown here is derived from an EMBL/GenBank/DDBJ whole genome shotgun (WGS) entry which is preliminary data.</text>
</comment>
<proteinExistence type="predicted"/>
<evidence type="ECO:0000313" key="2">
    <source>
        <dbReference type="Proteomes" id="UP001286313"/>
    </source>
</evidence>
<dbReference type="EMBL" id="JAWQEG010002281">
    <property type="protein sequence ID" value="KAK3872963.1"/>
    <property type="molecule type" value="Genomic_DNA"/>
</dbReference>
<organism evidence="1 2">
    <name type="scientific">Petrolisthes cinctipes</name>
    <name type="common">Flat porcelain crab</name>
    <dbReference type="NCBI Taxonomy" id="88211"/>
    <lineage>
        <taxon>Eukaryota</taxon>
        <taxon>Metazoa</taxon>
        <taxon>Ecdysozoa</taxon>
        <taxon>Arthropoda</taxon>
        <taxon>Crustacea</taxon>
        <taxon>Multicrustacea</taxon>
        <taxon>Malacostraca</taxon>
        <taxon>Eumalacostraca</taxon>
        <taxon>Eucarida</taxon>
        <taxon>Decapoda</taxon>
        <taxon>Pleocyemata</taxon>
        <taxon>Anomura</taxon>
        <taxon>Galatheoidea</taxon>
        <taxon>Porcellanidae</taxon>
        <taxon>Petrolisthes</taxon>
    </lineage>
</organism>
<keyword evidence="2" id="KW-1185">Reference proteome</keyword>
<reference evidence="1" key="1">
    <citation type="submission" date="2023-10" db="EMBL/GenBank/DDBJ databases">
        <title>Genome assemblies of two species of porcelain crab, Petrolisthes cinctipes and Petrolisthes manimaculis (Anomura: Porcellanidae).</title>
        <authorList>
            <person name="Angst P."/>
        </authorList>
    </citation>
    <scope>NUCLEOTIDE SEQUENCE</scope>
    <source>
        <strain evidence="1">PB745_01</strain>
        <tissue evidence="1">Gill</tissue>
    </source>
</reference>
<accession>A0AAE1KHQ4</accession>
<dbReference type="AlphaFoldDB" id="A0AAE1KHQ4"/>
<protein>
    <submittedName>
        <fullName evidence="1">Uncharacterized protein</fullName>
    </submittedName>
</protein>
<gene>
    <name evidence="1" type="ORF">Pcinc_021987</name>
</gene>